<evidence type="ECO:0000313" key="2">
    <source>
        <dbReference type="Proteomes" id="UP001345219"/>
    </source>
</evidence>
<comment type="caution">
    <text evidence="1">The sequence shown here is derived from an EMBL/GenBank/DDBJ whole genome shotgun (WGS) entry which is preliminary data.</text>
</comment>
<organism evidence="1 2">
    <name type="scientific">Trapa incisa</name>
    <dbReference type="NCBI Taxonomy" id="236973"/>
    <lineage>
        <taxon>Eukaryota</taxon>
        <taxon>Viridiplantae</taxon>
        <taxon>Streptophyta</taxon>
        <taxon>Embryophyta</taxon>
        <taxon>Tracheophyta</taxon>
        <taxon>Spermatophyta</taxon>
        <taxon>Magnoliopsida</taxon>
        <taxon>eudicotyledons</taxon>
        <taxon>Gunneridae</taxon>
        <taxon>Pentapetalae</taxon>
        <taxon>rosids</taxon>
        <taxon>malvids</taxon>
        <taxon>Myrtales</taxon>
        <taxon>Lythraceae</taxon>
        <taxon>Trapa</taxon>
    </lineage>
</organism>
<dbReference type="EMBL" id="JAXIOK010000018">
    <property type="protein sequence ID" value="KAK4750256.1"/>
    <property type="molecule type" value="Genomic_DNA"/>
</dbReference>
<dbReference type="AlphaFoldDB" id="A0AAN7PKF0"/>
<protein>
    <submittedName>
        <fullName evidence="1">Uncharacterized protein</fullName>
    </submittedName>
</protein>
<reference evidence="1 2" key="1">
    <citation type="journal article" date="2023" name="Hortic Res">
        <title>Pangenome of water caltrop reveals structural variations and asymmetric subgenome divergence after allopolyploidization.</title>
        <authorList>
            <person name="Zhang X."/>
            <person name="Chen Y."/>
            <person name="Wang L."/>
            <person name="Yuan Y."/>
            <person name="Fang M."/>
            <person name="Shi L."/>
            <person name="Lu R."/>
            <person name="Comes H.P."/>
            <person name="Ma Y."/>
            <person name="Chen Y."/>
            <person name="Huang G."/>
            <person name="Zhou Y."/>
            <person name="Zheng Z."/>
            <person name="Qiu Y."/>
        </authorList>
    </citation>
    <scope>NUCLEOTIDE SEQUENCE [LARGE SCALE GENOMIC DNA]</scope>
    <source>
        <tissue evidence="1">Roots</tissue>
    </source>
</reference>
<name>A0AAN7PKF0_9MYRT</name>
<dbReference type="Proteomes" id="UP001345219">
    <property type="component" value="Chromosome 21"/>
</dbReference>
<keyword evidence="2" id="KW-1185">Reference proteome</keyword>
<sequence>MHPPELQTYVETELSSNSHEITAGALQQTETSRKASIKSLFSSYHTILDQIAKGFILNPNARKMAGENAMRVTFILGMVVAVALFGSGEGRRCTDECLPVCMQIDGAAREKCISACEGYCEQTEGSTGGCHHWACR</sequence>
<proteinExistence type="predicted"/>
<evidence type="ECO:0000313" key="1">
    <source>
        <dbReference type="EMBL" id="KAK4750256.1"/>
    </source>
</evidence>
<gene>
    <name evidence="1" type="ORF">SAY87_027705</name>
</gene>
<accession>A0AAN7PKF0</accession>